<feature type="compositionally biased region" description="Low complexity" evidence="3">
    <location>
        <begin position="337"/>
        <end position="353"/>
    </location>
</feature>
<gene>
    <name evidence="5" type="ORF">T310_6942</name>
</gene>
<evidence type="ECO:0000313" key="6">
    <source>
        <dbReference type="Proteomes" id="UP000053958"/>
    </source>
</evidence>
<organism evidence="5 6">
    <name type="scientific">Rasamsonia emersonii (strain ATCC 16479 / CBS 393.64 / IMI 116815)</name>
    <dbReference type="NCBI Taxonomy" id="1408163"/>
    <lineage>
        <taxon>Eukaryota</taxon>
        <taxon>Fungi</taxon>
        <taxon>Dikarya</taxon>
        <taxon>Ascomycota</taxon>
        <taxon>Pezizomycotina</taxon>
        <taxon>Eurotiomycetes</taxon>
        <taxon>Eurotiomycetidae</taxon>
        <taxon>Eurotiales</taxon>
        <taxon>Trichocomaceae</taxon>
        <taxon>Rasamsonia</taxon>
    </lineage>
</organism>
<keyword evidence="1 2" id="KW-0238">DNA-binding</keyword>
<comment type="caution">
    <text evidence="5">The sequence shown here is derived from an EMBL/GenBank/DDBJ whole genome shotgun (WGS) entry which is preliminary data.</text>
</comment>
<dbReference type="SUPFAM" id="SSF49417">
    <property type="entry name" value="p53-like transcription factors"/>
    <property type="match status" value="1"/>
</dbReference>
<feature type="DNA-binding region" description="NDT80" evidence="2">
    <location>
        <begin position="1"/>
        <end position="266"/>
    </location>
</feature>
<sequence>MFPNDVTSTESILSTPASVYSQPVPTSWNDRMSEFRSPRIPALRSSQKFRPKSTKASFRRTTNGPAIVATISLYPASFSLRQWTPNAPLYLQRPNHPTERIHSFAMSISAVVNGQDGEIRELVQHTPKRDKQSEKRPEKVILQPLPSFSLGSNVGPAAVASHSAYGVHPHSAGMSLDYNQPFANALQSSHPPTQHTFERIQFQKATANNGKRRAQQQYYNLVVELHAKISSPVSSGVGPQWVRVAKRLSDSMVVRGRSPGHYKDGRRDSSASMGPDSGGTGSSGDGSRGSVLPPGLGQGPFPHLPLMSYDTSHRSGPRYSRNGPQHHQRPLASTDHSPSSTNTLISSSSSSSSPFEFTIFNDSMDGVESVEDNTQVASYRDVAFNLGSSNRKKSTSTASRQSHLSSVEFGSHSEEPDGTENTFDETFDSVVPSYHGDQDDTSQYLKPSPSLGTVSRHLSAETGLDSGRHSRASESSYGRFDPIQSPRSLCT</sequence>
<dbReference type="OrthoDB" id="2288358at2759"/>
<dbReference type="PANTHER" id="PTHR35144">
    <property type="entry name" value="MEIOSIS-SPECIFIC TRANSCRIPTION FACTOR NDT80"/>
    <property type="match status" value="1"/>
</dbReference>
<evidence type="ECO:0000259" key="4">
    <source>
        <dbReference type="PROSITE" id="PS51517"/>
    </source>
</evidence>
<name>A0A0F4YLH1_RASE3</name>
<reference evidence="5 6" key="1">
    <citation type="submission" date="2015-04" db="EMBL/GenBank/DDBJ databases">
        <authorList>
            <person name="Heijne W.H."/>
            <person name="Fedorova N.D."/>
            <person name="Nierman W.C."/>
            <person name="Vollebregt A.W."/>
            <person name="Zhao Z."/>
            <person name="Wu L."/>
            <person name="Kumar M."/>
            <person name="Stam H."/>
            <person name="van den Berg M.A."/>
            <person name="Pel H.J."/>
        </authorList>
    </citation>
    <scope>NUCLEOTIDE SEQUENCE [LARGE SCALE GENOMIC DNA]</scope>
    <source>
        <strain evidence="5 6">CBS 393.64</strain>
    </source>
</reference>
<evidence type="ECO:0000256" key="1">
    <source>
        <dbReference type="ARBA" id="ARBA00023125"/>
    </source>
</evidence>
<proteinExistence type="predicted"/>
<evidence type="ECO:0000313" key="5">
    <source>
        <dbReference type="EMBL" id="KKA19089.1"/>
    </source>
</evidence>
<protein>
    <recommendedName>
        <fullName evidence="4">NDT80 domain-containing protein</fullName>
    </recommendedName>
</protein>
<dbReference type="InterPro" id="IPR037141">
    <property type="entry name" value="NDT80_DNA-bd_dom_sf"/>
</dbReference>
<dbReference type="GO" id="GO:0045944">
    <property type="term" value="P:positive regulation of transcription by RNA polymerase II"/>
    <property type="evidence" value="ECO:0007669"/>
    <property type="project" value="TreeGrafter"/>
</dbReference>
<dbReference type="GO" id="GO:0003677">
    <property type="term" value="F:DNA binding"/>
    <property type="evidence" value="ECO:0007669"/>
    <property type="project" value="UniProtKB-KW"/>
</dbReference>
<feature type="compositionally biased region" description="Polar residues" evidence="3">
    <location>
        <begin position="441"/>
        <end position="453"/>
    </location>
</feature>
<dbReference type="EMBL" id="LASV01000383">
    <property type="protein sequence ID" value="KKA19089.1"/>
    <property type="molecule type" value="Genomic_DNA"/>
</dbReference>
<dbReference type="GO" id="GO:0000228">
    <property type="term" value="C:nuclear chromosome"/>
    <property type="evidence" value="ECO:0007669"/>
    <property type="project" value="TreeGrafter"/>
</dbReference>
<keyword evidence="6" id="KW-1185">Reference proteome</keyword>
<dbReference type="PANTHER" id="PTHR35144:SF2">
    <property type="entry name" value="MEIOSIS-SPECIFIC TRANSCRIPTION FACTOR NDT80"/>
    <property type="match status" value="1"/>
</dbReference>
<dbReference type="GO" id="GO:0051321">
    <property type="term" value="P:meiotic cell cycle"/>
    <property type="evidence" value="ECO:0007669"/>
    <property type="project" value="TreeGrafter"/>
</dbReference>
<dbReference type="InterPro" id="IPR024061">
    <property type="entry name" value="NDT80_DNA-bd_dom"/>
</dbReference>
<dbReference type="InterPro" id="IPR008967">
    <property type="entry name" value="p53-like_TF_DNA-bd_sf"/>
</dbReference>
<evidence type="ECO:0000256" key="3">
    <source>
        <dbReference type="SAM" id="MobiDB-lite"/>
    </source>
</evidence>
<evidence type="ECO:0000256" key="2">
    <source>
        <dbReference type="PROSITE-ProRule" id="PRU00850"/>
    </source>
</evidence>
<accession>A0A0F4YLH1</accession>
<dbReference type="GeneID" id="25319219"/>
<dbReference type="PROSITE" id="PS51517">
    <property type="entry name" value="NDT80"/>
    <property type="match status" value="1"/>
</dbReference>
<dbReference type="RefSeq" id="XP_013325701.1">
    <property type="nucleotide sequence ID" value="XM_013470247.1"/>
</dbReference>
<dbReference type="Pfam" id="PF05224">
    <property type="entry name" value="NDT80_PhoG"/>
    <property type="match status" value="1"/>
</dbReference>
<feature type="compositionally biased region" description="Acidic residues" evidence="3">
    <location>
        <begin position="416"/>
        <end position="427"/>
    </location>
</feature>
<dbReference type="AlphaFoldDB" id="A0A0F4YLH1"/>
<dbReference type="InterPro" id="IPR052605">
    <property type="entry name" value="Fungal_trans_regulator"/>
</dbReference>
<feature type="domain" description="NDT80" evidence="4">
    <location>
        <begin position="1"/>
        <end position="266"/>
    </location>
</feature>
<dbReference type="Proteomes" id="UP000053958">
    <property type="component" value="Unassembled WGS sequence"/>
</dbReference>
<feature type="region of interest" description="Disordered" evidence="3">
    <location>
        <begin position="252"/>
        <end position="353"/>
    </location>
</feature>
<dbReference type="Gene3D" id="2.60.40.1390">
    <property type="entry name" value="NDT80 DNA-binding domain"/>
    <property type="match status" value="1"/>
</dbReference>
<feature type="region of interest" description="Disordered" evidence="3">
    <location>
        <begin position="388"/>
        <end position="491"/>
    </location>
</feature>
<feature type="compositionally biased region" description="Gly residues" evidence="3">
    <location>
        <begin position="276"/>
        <end position="287"/>
    </location>
</feature>
<feature type="compositionally biased region" description="Polar residues" evidence="3">
    <location>
        <begin position="395"/>
        <end position="405"/>
    </location>
</feature>
<dbReference type="GO" id="GO:0003700">
    <property type="term" value="F:DNA-binding transcription factor activity"/>
    <property type="evidence" value="ECO:0007669"/>
    <property type="project" value="UniProtKB-UniRule"/>
</dbReference>